<reference evidence="6" key="2">
    <citation type="journal article" date="2010" name="Nature">
        <title>Comparative genomics reveals mobile pathogenicity chromosomes in Fusarium.</title>
        <authorList>
            <person name="Ma L.J."/>
            <person name="van der Does H.C."/>
            <person name="Borkovich K.A."/>
            <person name="Coleman J.J."/>
            <person name="Daboussi M.J."/>
            <person name="Di Pietro A."/>
            <person name="Dufresne M."/>
            <person name="Freitag M."/>
            <person name="Grabherr M."/>
            <person name="Henrissat B."/>
            <person name="Houterman P.M."/>
            <person name="Kang S."/>
            <person name="Shim W.B."/>
            <person name="Woloshuk C."/>
            <person name="Xie X."/>
            <person name="Xu J.R."/>
            <person name="Antoniw J."/>
            <person name="Baker S.E."/>
            <person name="Bluhm B.H."/>
            <person name="Breakspear A."/>
            <person name="Brown D.W."/>
            <person name="Butchko R.A."/>
            <person name="Chapman S."/>
            <person name="Coulson R."/>
            <person name="Coutinho P.M."/>
            <person name="Danchin E.G."/>
            <person name="Diener A."/>
            <person name="Gale L.R."/>
            <person name="Gardiner D.M."/>
            <person name="Goff S."/>
            <person name="Hammond-Kosack K.E."/>
            <person name="Hilburn K."/>
            <person name="Hua-Van A."/>
            <person name="Jonkers W."/>
            <person name="Kazan K."/>
            <person name="Kodira C.D."/>
            <person name="Koehrsen M."/>
            <person name="Kumar L."/>
            <person name="Lee Y.H."/>
            <person name="Li L."/>
            <person name="Manners J.M."/>
            <person name="Miranda-Saavedra D."/>
            <person name="Mukherjee M."/>
            <person name="Park G."/>
            <person name="Park J."/>
            <person name="Park S.Y."/>
            <person name="Proctor R.H."/>
            <person name="Regev A."/>
            <person name="Ruiz-Roldan M.C."/>
            <person name="Sain D."/>
            <person name="Sakthikumar S."/>
            <person name="Sykes S."/>
            <person name="Schwartz D.C."/>
            <person name="Turgeon B.G."/>
            <person name="Wapinski I."/>
            <person name="Yoder O."/>
            <person name="Young S."/>
            <person name="Zeng Q."/>
            <person name="Zhou S."/>
            <person name="Galagan J."/>
            <person name="Cuomo C.A."/>
            <person name="Kistler H.C."/>
            <person name="Rep M."/>
        </authorList>
    </citation>
    <scope>NUCLEOTIDE SEQUENCE [LARGE SCALE GENOMIC DNA]</scope>
    <source>
        <strain evidence="6">4287</strain>
    </source>
</reference>
<dbReference type="GO" id="GO:0070628">
    <property type="term" value="F:proteasome binding"/>
    <property type="evidence" value="ECO:0007669"/>
    <property type="project" value="InterPro"/>
</dbReference>
<dbReference type="PANTHER" id="PTHR13266">
    <property type="entry name" value="PROTEASOME INHIBITOR"/>
    <property type="match status" value="1"/>
</dbReference>
<evidence type="ECO:0000313" key="7">
    <source>
        <dbReference type="Proteomes" id="UP000009097"/>
    </source>
</evidence>
<evidence type="ECO:0000313" key="6">
    <source>
        <dbReference type="EMBL" id="KNB18676.1"/>
    </source>
</evidence>
<dbReference type="InterPro" id="IPR021625">
    <property type="entry name" value="PI31_Prot_N"/>
</dbReference>
<accession>A0A0J9W7T6</accession>
<sequence>MSDPLSVTAILDGMADALPAHPPSDDSSDLASPYEVIALLIYAYLVALGFKLQGFDKDKKLPAECESLAPRLPPQWNSGFGSCSILYSHKQSAMAFSIRVNPIGQRIEIQGQAVGDNNICRFERPIGEVVKSEKLLVHFTIKDHEENRSNIAEKLQGVFTSKQAIADMLHDLKVNIIQKLIPNLQSEGSVETVEEANARFGHRAQEVAGPKPAFPSLSHAKPRFASAS</sequence>
<organism evidence="6 7">
    <name type="scientific">Fusarium oxysporum f. sp. lycopersici (strain 4287 / CBS 123668 / FGSC 9935 / NRRL 34936)</name>
    <name type="common">Fusarium vascular wilt of tomato</name>
    <dbReference type="NCBI Taxonomy" id="426428"/>
    <lineage>
        <taxon>Eukaryota</taxon>
        <taxon>Fungi</taxon>
        <taxon>Dikarya</taxon>
        <taxon>Ascomycota</taxon>
        <taxon>Pezizomycotina</taxon>
        <taxon>Sordariomycetes</taxon>
        <taxon>Hypocreomycetidae</taxon>
        <taxon>Hypocreales</taxon>
        <taxon>Nectriaceae</taxon>
        <taxon>Fusarium</taxon>
        <taxon>Fusarium oxysporum species complex</taxon>
    </lineage>
</organism>
<dbReference type="InterPro" id="IPR045128">
    <property type="entry name" value="PI31-like"/>
</dbReference>
<feature type="region of interest" description="Disordered" evidence="3">
    <location>
        <begin position="207"/>
        <end position="228"/>
    </location>
</feature>
<dbReference type="GO" id="GO:0000502">
    <property type="term" value="C:proteasome complex"/>
    <property type="evidence" value="ECO:0007669"/>
    <property type="project" value="UniProtKB-KW"/>
</dbReference>
<dbReference type="PANTHER" id="PTHR13266:SF1">
    <property type="entry name" value="PROTEASOME INHIBITOR PI31 SUBUNIT"/>
    <property type="match status" value="1"/>
</dbReference>
<dbReference type="GO" id="GO:0004866">
    <property type="term" value="F:endopeptidase inhibitor activity"/>
    <property type="evidence" value="ECO:0007669"/>
    <property type="project" value="InterPro"/>
</dbReference>
<keyword evidence="4" id="KW-0812">Transmembrane</keyword>
<evidence type="ECO:0000259" key="5">
    <source>
        <dbReference type="Pfam" id="PF11566"/>
    </source>
</evidence>
<feature type="domain" description="PI31 proteasome regulator N-terminal" evidence="5">
    <location>
        <begin position="27"/>
        <end position="187"/>
    </location>
</feature>
<name>A0A0J9W7T6_FUSO4</name>
<dbReference type="RefSeq" id="XP_018256721.1">
    <property type="nucleotide sequence ID" value="XM_018396213.1"/>
</dbReference>
<protein>
    <recommendedName>
        <fullName evidence="5">PI31 proteasome regulator N-terminal domain-containing protein</fullName>
    </recommendedName>
</protein>
<keyword evidence="4" id="KW-0472">Membrane</keyword>
<dbReference type="KEGG" id="fox:FOXG_16131"/>
<evidence type="ECO:0000256" key="4">
    <source>
        <dbReference type="SAM" id="Phobius"/>
    </source>
</evidence>
<feature type="transmembrane region" description="Helical" evidence="4">
    <location>
        <begin position="31"/>
        <end position="50"/>
    </location>
</feature>
<reference evidence="6" key="1">
    <citation type="submission" date="2007-04" db="EMBL/GenBank/DDBJ databases">
        <authorList>
            <consortium name="The Broad Institute Genome Sequencing Platform"/>
            <person name="Birren B."/>
            <person name="Lander E."/>
            <person name="Galagan J."/>
            <person name="Nusbaum C."/>
            <person name="Devon K."/>
            <person name="Ma L.-J."/>
            <person name="Jaffe D."/>
            <person name="Butler J."/>
            <person name="Alvarez P."/>
            <person name="Gnerre S."/>
            <person name="Grabherr M."/>
            <person name="Kleber M."/>
            <person name="Mauceli E."/>
            <person name="Brockman W."/>
            <person name="MacCallum I.A."/>
            <person name="Young S."/>
            <person name="LaButti K."/>
            <person name="DeCaprio D."/>
            <person name="Crawford M."/>
            <person name="Koehrsen M."/>
            <person name="Engels R."/>
            <person name="Montgomery P."/>
            <person name="Pearson M."/>
            <person name="Howarth C."/>
            <person name="Larson L."/>
            <person name="White J."/>
            <person name="O'Leary S."/>
            <person name="Kodira C."/>
            <person name="Zeng Q."/>
            <person name="Yandava C."/>
            <person name="Alvarado L."/>
            <person name="Kistler C."/>
            <person name="Shim W.-B."/>
            <person name="Kang S."/>
            <person name="Woloshuk C."/>
        </authorList>
    </citation>
    <scope>NUCLEOTIDE SEQUENCE</scope>
    <source>
        <strain evidence="6">4287</strain>
    </source>
</reference>
<evidence type="ECO:0000256" key="2">
    <source>
        <dbReference type="ARBA" id="ARBA00022942"/>
    </source>
</evidence>
<dbReference type="AlphaFoldDB" id="A0A0J9W7T6"/>
<proteinExistence type="inferred from homology"/>
<keyword evidence="4" id="KW-1133">Transmembrane helix</keyword>
<comment type="similarity">
    <text evidence="1">Belongs to the proteasome inhibitor PI31 family.</text>
</comment>
<dbReference type="Proteomes" id="UP000009097">
    <property type="component" value="Unassembled WGS sequence"/>
</dbReference>
<evidence type="ECO:0000256" key="1">
    <source>
        <dbReference type="ARBA" id="ARBA00006405"/>
    </source>
</evidence>
<dbReference type="GeneID" id="28957083"/>
<dbReference type="Gene3D" id="3.40.1000.30">
    <property type="match status" value="1"/>
</dbReference>
<dbReference type="VEuPathDB" id="FungiDB:FOXG_16131"/>
<keyword evidence="2" id="KW-0647">Proteasome</keyword>
<gene>
    <name evidence="6" type="ORF">FOXG_16131</name>
</gene>
<dbReference type="Pfam" id="PF11566">
    <property type="entry name" value="PI31_Prot_N"/>
    <property type="match status" value="1"/>
</dbReference>
<dbReference type="EMBL" id="DS231727">
    <property type="protein sequence ID" value="KNB18676.1"/>
    <property type="molecule type" value="Genomic_DNA"/>
</dbReference>
<dbReference type="GO" id="GO:0043161">
    <property type="term" value="P:proteasome-mediated ubiquitin-dependent protein catabolic process"/>
    <property type="evidence" value="ECO:0007669"/>
    <property type="project" value="InterPro"/>
</dbReference>
<evidence type="ECO:0000256" key="3">
    <source>
        <dbReference type="SAM" id="MobiDB-lite"/>
    </source>
</evidence>